<evidence type="ECO:0000313" key="8">
    <source>
        <dbReference type="Proteomes" id="UP000199759"/>
    </source>
</evidence>
<dbReference type="InterPro" id="IPR001451">
    <property type="entry name" value="Hexapep"/>
</dbReference>
<reference evidence="7 8" key="1">
    <citation type="submission" date="2016-10" db="EMBL/GenBank/DDBJ databases">
        <authorList>
            <person name="de Groot N.N."/>
        </authorList>
    </citation>
    <scope>NUCLEOTIDE SEQUENCE [LARGE SCALE GENOMIC DNA]</scope>
    <source>
        <strain evidence="7 8">DSM 16077</strain>
    </source>
</reference>
<dbReference type="SUPFAM" id="SSF51161">
    <property type="entry name" value="Trimeric LpxA-like enzymes"/>
    <property type="match status" value="1"/>
</dbReference>
<dbReference type="InterPro" id="IPR037157">
    <property type="entry name" value="Acetyltransf_C_sf"/>
</dbReference>
<accession>A0A1G9VAI9</accession>
<keyword evidence="5 7" id="KW-0012">Acyltransferase</keyword>
<evidence type="ECO:0000313" key="7">
    <source>
        <dbReference type="EMBL" id="SDM69076.1"/>
    </source>
</evidence>
<dbReference type="RefSeq" id="WP_091771329.1">
    <property type="nucleotide sequence ID" value="NZ_FNHG01000018.1"/>
</dbReference>
<dbReference type="InterPro" id="IPR010137">
    <property type="entry name" value="Lipid_A_LpxA"/>
</dbReference>
<dbReference type="Gene3D" id="2.160.10.10">
    <property type="entry name" value="Hexapeptide repeat proteins"/>
    <property type="match status" value="1"/>
</dbReference>
<dbReference type="Gene3D" id="1.20.1180.10">
    <property type="entry name" value="Udp N-acetylglucosamine O-acyltransferase, C-terminal domain"/>
    <property type="match status" value="1"/>
</dbReference>
<keyword evidence="3 7" id="KW-0808">Transferase</keyword>
<dbReference type="InterPro" id="IPR029098">
    <property type="entry name" value="Acetyltransf_C"/>
</dbReference>
<dbReference type="AlphaFoldDB" id="A0A1G9VAI9"/>
<gene>
    <name evidence="7" type="ORF">SAMN04488568_11851</name>
</gene>
<dbReference type="PANTHER" id="PTHR43480">
    <property type="entry name" value="ACYL-[ACYL-CARRIER-PROTEIN]--UDP-N-ACETYLGLUCOSAMINE O-ACYLTRANSFERASE"/>
    <property type="match status" value="1"/>
</dbReference>
<dbReference type="EMBL" id="FNHG01000018">
    <property type="protein sequence ID" value="SDM69076.1"/>
    <property type="molecule type" value="Genomic_DNA"/>
</dbReference>
<dbReference type="GO" id="GO:0009245">
    <property type="term" value="P:lipid A biosynthetic process"/>
    <property type="evidence" value="ECO:0007669"/>
    <property type="project" value="UniProtKB-KW"/>
</dbReference>
<organism evidence="7 8">
    <name type="scientific">Maricaulis salignorans</name>
    <dbReference type="NCBI Taxonomy" id="144026"/>
    <lineage>
        <taxon>Bacteria</taxon>
        <taxon>Pseudomonadati</taxon>
        <taxon>Pseudomonadota</taxon>
        <taxon>Alphaproteobacteria</taxon>
        <taxon>Maricaulales</taxon>
        <taxon>Maricaulaceae</taxon>
        <taxon>Maricaulis</taxon>
    </lineage>
</organism>
<keyword evidence="8" id="KW-1185">Reference proteome</keyword>
<dbReference type="PIRSF" id="PIRSF000456">
    <property type="entry name" value="UDP-GlcNAc_acltr"/>
    <property type="match status" value="1"/>
</dbReference>
<dbReference type="InterPro" id="IPR011004">
    <property type="entry name" value="Trimer_LpxA-like_sf"/>
</dbReference>
<dbReference type="Proteomes" id="UP000199759">
    <property type="component" value="Unassembled WGS sequence"/>
</dbReference>
<evidence type="ECO:0000256" key="4">
    <source>
        <dbReference type="ARBA" id="ARBA00023098"/>
    </source>
</evidence>
<name>A0A1G9VAI9_9PROT</name>
<protein>
    <submittedName>
        <fullName evidence="7">Acyl-[acyl-carrier-protein]--UDP-N-acetylglucosamine O-acyltransferase</fullName>
    </submittedName>
</protein>
<evidence type="ECO:0000256" key="2">
    <source>
        <dbReference type="ARBA" id="ARBA00022556"/>
    </source>
</evidence>
<evidence type="ECO:0000256" key="1">
    <source>
        <dbReference type="ARBA" id="ARBA00022516"/>
    </source>
</evidence>
<feature type="domain" description="UDP N-acetylglucosamine O-acyltransferase C-terminal" evidence="6">
    <location>
        <begin position="178"/>
        <end position="260"/>
    </location>
</feature>
<keyword evidence="1" id="KW-0444">Lipid biosynthesis</keyword>
<sequence>MDATNIHPTAIVSADAKIGEGVEIGPFCIVGPHVILHDRVRLVSHATVDGYTEIGDDCVLYPGVHLGHPPQDFKYQGEETWLILGQRNIMREGVTMHPGTAFDKARTIVGNDCYFMAGSHIAHDCIVGDRVVLANGAQIAGSSQIGDHVIFGGLSGVVQKTRVGRHAFIGAMTKVAADVIPYGSVNGNDAYLVGLNVVGLKRRGMPREALRDLRAAYRLLFAEEGTFQERLSDAAELYSHNDHVMEIIAFIRASSKRALCMPHA</sequence>
<dbReference type="NCBIfam" id="NF003657">
    <property type="entry name" value="PRK05289.1"/>
    <property type="match status" value="1"/>
</dbReference>
<evidence type="ECO:0000259" key="6">
    <source>
        <dbReference type="Pfam" id="PF13720"/>
    </source>
</evidence>
<evidence type="ECO:0000256" key="3">
    <source>
        <dbReference type="ARBA" id="ARBA00022679"/>
    </source>
</evidence>
<dbReference type="GO" id="GO:0016020">
    <property type="term" value="C:membrane"/>
    <property type="evidence" value="ECO:0007669"/>
    <property type="project" value="GOC"/>
</dbReference>
<evidence type="ECO:0000256" key="5">
    <source>
        <dbReference type="ARBA" id="ARBA00023315"/>
    </source>
</evidence>
<dbReference type="Pfam" id="PF00132">
    <property type="entry name" value="Hexapep"/>
    <property type="match status" value="2"/>
</dbReference>
<proteinExistence type="predicted"/>
<dbReference type="OrthoDB" id="9807278at2"/>
<dbReference type="PANTHER" id="PTHR43480:SF1">
    <property type="entry name" value="ACYL-[ACYL-CARRIER-PROTEIN]--UDP-N-ACETYLGLUCOSAMINE O-ACYLTRANSFERASE, MITOCHONDRIAL-RELATED"/>
    <property type="match status" value="1"/>
</dbReference>
<dbReference type="STRING" id="144026.SAMN04488568_11851"/>
<keyword evidence="2" id="KW-0441">Lipid A biosynthesis</keyword>
<keyword evidence="4" id="KW-0443">Lipid metabolism</keyword>
<dbReference type="Pfam" id="PF13720">
    <property type="entry name" value="Acetyltransf_11"/>
    <property type="match status" value="1"/>
</dbReference>
<dbReference type="NCBIfam" id="TIGR01852">
    <property type="entry name" value="lipid_A_lpxA"/>
    <property type="match status" value="1"/>
</dbReference>
<dbReference type="GO" id="GO:0008780">
    <property type="term" value="F:acyl-[acyl-carrier-protein]-UDP-N-acetylglucosamine O-acyltransferase activity"/>
    <property type="evidence" value="ECO:0007669"/>
    <property type="project" value="InterPro"/>
</dbReference>
<dbReference type="CDD" id="cd03351">
    <property type="entry name" value="LbH_UDP-GlcNAc_AT"/>
    <property type="match status" value="1"/>
</dbReference>